<name>A0A8J6TRI5_9BACT</name>
<proteinExistence type="predicted"/>
<organism evidence="2 3">
    <name type="scientific">Candidatus Desulfatibia vada</name>
    <dbReference type="NCBI Taxonomy" id="2841696"/>
    <lineage>
        <taxon>Bacteria</taxon>
        <taxon>Pseudomonadati</taxon>
        <taxon>Thermodesulfobacteriota</taxon>
        <taxon>Desulfobacteria</taxon>
        <taxon>Desulfobacterales</taxon>
        <taxon>Desulfobacterales incertae sedis</taxon>
        <taxon>Candidatus Desulfatibia</taxon>
    </lineage>
</organism>
<feature type="domain" description="HTH luxR-type" evidence="1">
    <location>
        <begin position="1"/>
        <end position="36"/>
    </location>
</feature>
<dbReference type="SUPFAM" id="SSF46894">
    <property type="entry name" value="C-terminal effector domain of the bipartite response regulators"/>
    <property type="match status" value="1"/>
</dbReference>
<evidence type="ECO:0000313" key="2">
    <source>
        <dbReference type="EMBL" id="MBC8434018.1"/>
    </source>
</evidence>
<dbReference type="InterPro" id="IPR016032">
    <property type="entry name" value="Sig_transdc_resp-reg_C-effctor"/>
</dbReference>
<accession>A0A8J6TRI5</accession>
<protein>
    <recommendedName>
        <fullName evidence="1">HTH luxR-type domain-containing protein</fullName>
    </recommendedName>
</protein>
<evidence type="ECO:0000259" key="1">
    <source>
        <dbReference type="PROSITE" id="PS50043"/>
    </source>
</evidence>
<dbReference type="Pfam" id="PF00196">
    <property type="entry name" value="GerE"/>
    <property type="match status" value="1"/>
</dbReference>
<gene>
    <name evidence="2" type="ORF">H8D96_19075</name>
</gene>
<dbReference type="AlphaFoldDB" id="A0A8J6TRI5"/>
<dbReference type="PROSITE" id="PS50043">
    <property type="entry name" value="HTH_LUXR_2"/>
    <property type="match status" value="1"/>
</dbReference>
<dbReference type="EMBL" id="JACNIG010000370">
    <property type="protein sequence ID" value="MBC8434018.1"/>
    <property type="molecule type" value="Genomic_DNA"/>
</dbReference>
<dbReference type="InterPro" id="IPR000792">
    <property type="entry name" value="Tscrpt_reg_LuxR_C"/>
</dbReference>
<dbReference type="Gene3D" id="1.10.10.10">
    <property type="entry name" value="Winged helix-like DNA-binding domain superfamily/Winged helix DNA-binding domain"/>
    <property type="match status" value="1"/>
</dbReference>
<dbReference type="GO" id="GO:0006355">
    <property type="term" value="P:regulation of DNA-templated transcription"/>
    <property type="evidence" value="ECO:0007669"/>
    <property type="project" value="InterPro"/>
</dbReference>
<evidence type="ECO:0000313" key="3">
    <source>
        <dbReference type="Proteomes" id="UP000605201"/>
    </source>
</evidence>
<dbReference type="Proteomes" id="UP000605201">
    <property type="component" value="Unassembled WGS sequence"/>
</dbReference>
<reference evidence="2 3" key="1">
    <citation type="submission" date="2020-08" db="EMBL/GenBank/DDBJ databases">
        <title>Bridging the membrane lipid divide: bacteria of the FCB group superphylum have the potential to synthesize archaeal ether lipids.</title>
        <authorList>
            <person name="Villanueva L."/>
            <person name="Von Meijenfeldt F.A.B."/>
            <person name="Westbye A.B."/>
            <person name="Yadav S."/>
            <person name="Hopmans E.C."/>
            <person name="Dutilh B.E."/>
            <person name="Sinninghe Damste J.S."/>
        </authorList>
    </citation>
    <scope>NUCLEOTIDE SEQUENCE [LARGE SCALE GENOMIC DNA]</scope>
    <source>
        <strain evidence="2">NIOZ-UU17</strain>
    </source>
</reference>
<sequence>MLNVSVKTINTHRGNIRKKIGIKNKRTNLSSHIASLL</sequence>
<dbReference type="GO" id="GO:0003677">
    <property type="term" value="F:DNA binding"/>
    <property type="evidence" value="ECO:0007669"/>
    <property type="project" value="InterPro"/>
</dbReference>
<dbReference type="InterPro" id="IPR036388">
    <property type="entry name" value="WH-like_DNA-bd_sf"/>
</dbReference>
<comment type="caution">
    <text evidence="2">The sequence shown here is derived from an EMBL/GenBank/DDBJ whole genome shotgun (WGS) entry which is preliminary data.</text>
</comment>